<name>A0ABV4X4Z8_9CYAN</name>
<dbReference type="Gene3D" id="3.10.450.50">
    <property type="match status" value="2"/>
</dbReference>
<sequence length="269" mass="30791">MSTERFPGVMSEIVRRMFAAVEENDVDKTVSFFSRDAFYKVGNNQPVFGPQGIRDLAGPVMQMFRKVTHEIKDMWEVGGDTVVCEMNVLYIRNDGKAFKIPCCDIIRFNDSNLIRSLQAFLDINPLFAPDEEAIKQKNLEFVKGLYAAFKRGDIQPWLDAFTEESTWLLYGPEEIPLCGLRKGKNQILDFLQTLINTLEVKNSVQHRFIAEGDTIVVLGFVHSMVKETNIDFKSEYVHILTVKDDKLLSYREFLDNAQLLAAYKGRSLV</sequence>
<dbReference type="SUPFAM" id="SSF54427">
    <property type="entry name" value="NTF2-like"/>
    <property type="match status" value="2"/>
</dbReference>
<dbReference type="Pfam" id="PF12680">
    <property type="entry name" value="SnoaL_2"/>
    <property type="match status" value="2"/>
</dbReference>
<proteinExistence type="predicted"/>
<feature type="domain" description="SnoaL-like" evidence="1">
    <location>
        <begin position="14"/>
        <end position="111"/>
    </location>
</feature>
<evidence type="ECO:0000313" key="2">
    <source>
        <dbReference type="EMBL" id="MFB2877864.1"/>
    </source>
</evidence>
<dbReference type="RefSeq" id="WP_413270955.1">
    <property type="nucleotide sequence ID" value="NZ_JBHFNQ010000104.1"/>
</dbReference>
<keyword evidence="3" id="KW-1185">Reference proteome</keyword>
<reference evidence="2 3" key="1">
    <citation type="submission" date="2024-09" db="EMBL/GenBank/DDBJ databases">
        <title>Floridaenema gen nov. (Aerosakkonemataceae, Aerosakkonematales ord. nov., Cyanobacteria) from benthic tropical and subtropical fresh waters, with the description of four new species.</title>
        <authorList>
            <person name="Moretto J.A."/>
            <person name="Berthold D.E."/>
            <person name="Lefler F.W."/>
            <person name="Huang I.-S."/>
            <person name="Laughinghouse H. IV."/>
        </authorList>
    </citation>
    <scope>NUCLEOTIDE SEQUENCE [LARGE SCALE GENOMIC DNA]</scope>
    <source>
        <strain evidence="2 3">BLCC-F46</strain>
    </source>
</reference>
<evidence type="ECO:0000259" key="1">
    <source>
        <dbReference type="Pfam" id="PF12680"/>
    </source>
</evidence>
<dbReference type="EMBL" id="JBHFNQ010000104">
    <property type="protein sequence ID" value="MFB2877864.1"/>
    <property type="molecule type" value="Genomic_DNA"/>
</dbReference>
<dbReference type="Proteomes" id="UP001576774">
    <property type="component" value="Unassembled WGS sequence"/>
</dbReference>
<evidence type="ECO:0000313" key="3">
    <source>
        <dbReference type="Proteomes" id="UP001576774"/>
    </source>
</evidence>
<accession>A0ABV4X4Z8</accession>
<dbReference type="InterPro" id="IPR032710">
    <property type="entry name" value="NTF2-like_dom_sf"/>
</dbReference>
<dbReference type="InterPro" id="IPR037401">
    <property type="entry name" value="SnoaL-like"/>
</dbReference>
<dbReference type="PANTHER" id="PTHR41252:SF1">
    <property type="entry name" value="BLR2505 PROTEIN"/>
    <property type="match status" value="1"/>
</dbReference>
<gene>
    <name evidence="2" type="ORF">ACE1CC_13495</name>
</gene>
<comment type="caution">
    <text evidence="2">The sequence shown here is derived from an EMBL/GenBank/DDBJ whole genome shotgun (WGS) entry which is preliminary data.</text>
</comment>
<feature type="domain" description="SnoaL-like" evidence="1">
    <location>
        <begin position="142"/>
        <end position="248"/>
    </location>
</feature>
<dbReference type="PANTHER" id="PTHR41252">
    <property type="entry name" value="BLR2505 PROTEIN"/>
    <property type="match status" value="1"/>
</dbReference>
<protein>
    <submittedName>
        <fullName evidence="2">Nuclear transport factor 2 family protein</fullName>
    </submittedName>
</protein>
<organism evidence="2 3">
    <name type="scientific">Floridaenema aerugineum BLCC-F46</name>
    <dbReference type="NCBI Taxonomy" id="3153654"/>
    <lineage>
        <taxon>Bacteria</taxon>
        <taxon>Bacillati</taxon>
        <taxon>Cyanobacteriota</taxon>
        <taxon>Cyanophyceae</taxon>
        <taxon>Oscillatoriophycideae</taxon>
        <taxon>Aerosakkonematales</taxon>
        <taxon>Aerosakkonemataceae</taxon>
        <taxon>Floridanema</taxon>
        <taxon>Floridanema aerugineum</taxon>
    </lineage>
</organism>